<proteinExistence type="predicted"/>
<evidence type="ECO:0008006" key="5">
    <source>
        <dbReference type="Google" id="ProtNLM"/>
    </source>
</evidence>
<sequence>MNAPLALRGAELLAHLQPHVRGSLRKGEPMALLRMSLLGSRAFNIQHGPAVADELAARMQAQAQAALRPGDEVIALGASDFAVFLPTVSDGNHALLAAARLLRQFEQALELDGRPVMTPVAVGVAVTPDHGDDAESLCRSAEAALALAESSADRMSLAPPRDATPLISPSDLRDAIHAGQLEIHFQPIWDLRAARITGAEALARWTHPKLGPISPAQFVAMAETSGMIAELTRWSVNASLQHAVEARKAGLRLPVSINLSVVAFAERGLVEHLLDALKLWGVPPRDLVIEVTETAIIADLDKGAHILDRLAKEGVRVSIDDFGVGNSSFAYLREFPATELKIDRSFVTGMVQNARSAKLAKAMIDFAHHLGMQVVAEGVEDKATLGKLAELDCDYAQGYVLGHAKPAAQFVAAMIATRGPSG</sequence>
<protein>
    <recommendedName>
        <fullName evidence="5">EAL domain-containing protein</fullName>
    </recommendedName>
</protein>
<evidence type="ECO:0000313" key="3">
    <source>
        <dbReference type="EMBL" id="KFN41560.1"/>
    </source>
</evidence>
<dbReference type="AlphaFoldDB" id="A0A091BAV3"/>
<comment type="caution">
    <text evidence="3">The sequence shown here is derived from an EMBL/GenBank/DDBJ whole genome shotgun (WGS) entry which is preliminary data.</text>
</comment>
<evidence type="ECO:0000313" key="4">
    <source>
        <dbReference type="Proteomes" id="UP000029393"/>
    </source>
</evidence>
<dbReference type="CDD" id="cd01948">
    <property type="entry name" value="EAL"/>
    <property type="match status" value="1"/>
</dbReference>
<dbReference type="Gene3D" id="3.30.70.270">
    <property type="match status" value="1"/>
</dbReference>
<name>A0A091BAV3_9GAMM</name>
<evidence type="ECO:0000259" key="2">
    <source>
        <dbReference type="PROSITE" id="PS50887"/>
    </source>
</evidence>
<dbReference type="InterPro" id="IPR000160">
    <property type="entry name" value="GGDEF_dom"/>
</dbReference>
<dbReference type="Pfam" id="PF00990">
    <property type="entry name" value="GGDEF"/>
    <property type="match status" value="1"/>
</dbReference>
<dbReference type="SUPFAM" id="SSF55073">
    <property type="entry name" value="Nucleotide cyclase"/>
    <property type="match status" value="1"/>
</dbReference>
<dbReference type="InterPro" id="IPR001633">
    <property type="entry name" value="EAL_dom"/>
</dbReference>
<dbReference type="EMBL" id="AVCK01000064">
    <property type="protein sequence ID" value="KFN41560.1"/>
    <property type="molecule type" value="Genomic_DNA"/>
</dbReference>
<dbReference type="InterPro" id="IPR043128">
    <property type="entry name" value="Rev_trsase/Diguanyl_cyclase"/>
</dbReference>
<dbReference type="Pfam" id="PF00563">
    <property type="entry name" value="EAL"/>
    <property type="match status" value="1"/>
</dbReference>
<dbReference type="InterPro" id="IPR029787">
    <property type="entry name" value="Nucleotide_cyclase"/>
</dbReference>
<evidence type="ECO:0000259" key="1">
    <source>
        <dbReference type="PROSITE" id="PS50883"/>
    </source>
</evidence>
<dbReference type="STRING" id="1384056.N787_05665"/>
<gene>
    <name evidence="3" type="ORF">N787_05665</name>
</gene>
<dbReference type="PROSITE" id="PS50887">
    <property type="entry name" value="GGDEF"/>
    <property type="match status" value="1"/>
</dbReference>
<accession>A0A091BAV3</accession>
<dbReference type="Proteomes" id="UP000029393">
    <property type="component" value="Unassembled WGS sequence"/>
</dbReference>
<dbReference type="OrthoDB" id="9812358at2"/>
<organism evidence="3 4">
    <name type="scientific">Arenimonas metalli CF5-1</name>
    <dbReference type="NCBI Taxonomy" id="1384056"/>
    <lineage>
        <taxon>Bacteria</taxon>
        <taxon>Pseudomonadati</taxon>
        <taxon>Pseudomonadota</taxon>
        <taxon>Gammaproteobacteria</taxon>
        <taxon>Lysobacterales</taxon>
        <taxon>Lysobacteraceae</taxon>
        <taxon>Arenimonas</taxon>
    </lineage>
</organism>
<dbReference type="RefSeq" id="WP_052575490.1">
    <property type="nucleotide sequence ID" value="NZ_AVCK01000064.1"/>
</dbReference>
<dbReference type="PROSITE" id="PS50883">
    <property type="entry name" value="EAL"/>
    <property type="match status" value="1"/>
</dbReference>
<dbReference type="eggNOG" id="COG5001">
    <property type="taxonomic scope" value="Bacteria"/>
</dbReference>
<dbReference type="SUPFAM" id="SSF141868">
    <property type="entry name" value="EAL domain-like"/>
    <property type="match status" value="1"/>
</dbReference>
<dbReference type="InterPro" id="IPR050706">
    <property type="entry name" value="Cyclic-di-GMP_PDE-like"/>
</dbReference>
<dbReference type="SMART" id="SM00052">
    <property type="entry name" value="EAL"/>
    <property type="match status" value="1"/>
</dbReference>
<dbReference type="PANTHER" id="PTHR33121:SF70">
    <property type="entry name" value="SIGNALING PROTEIN YKOW"/>
    <property type="match status" value="1"/>
</dbReference>
<dbReference type="InterPro" id="IPR035919">
    <property type="entry name" value="EAL_sf"/>
</dbReference>
<feature type="domain" description="EAL" evidence="1">
    <location>
        <begin position="165"/>
        <end position="418"/>
    </location>
</feature>
<dbReference type="PANTHER" id="PTHR33121">
    <property type="entry name" value="CYCLIC DI-GMP PHOSPHODIESTERASE PDEF"/>
    <property type="match status" value="1"/>
</dbReference>
<feature type="domain" description="GGDEF" evidence="2">
    <location>
        <begin position="28"/>
        <end position="160"/>
    </location>
</feature>
<dbReference type="GO" id="GO:0071111">
    <property type="term" value="F:cyclic-guanylate-specific phosphodiesterase activity"/>
    <property type="evidence" value="ECO:0007669"/>
    <property type="project" value="InterPro"/>
</dbReference>
<keyword evidence="4" id="KW-1185">Reference proteome</keyword>
<dbReference type="PATRIC" id="fig|1384056.3.peg.2647"/>
<reference evidence="3 4" key="1">
    <citation type="submission" date="2013-09" db="EMBL/GenBank/DDBJ databases">
        <title>Genome sequencing of Arenimonas metalli.</title>
        <authorList>
            <person name="Chen F."/>
            <person name="Wang G."/>
        </authorList>
    </citation>
    <scope>NUCLEOTIDE SEQUENCE [LARGE SCALE GENOMIC DNA]</scope>
    <source>
        <strain evidence="3 4">CF5-1</strain>
    </source>
</reference>
<dbReference type="Gene3D" id="3.20.20.450">
    <property type="entry name" value="EAL domain"/>
    <property type="match status" value="1"/>
</dbReference>
<dbReference type="SMART" id="SM00267">
    <property type="entry name" value="GGDEF"/>
    <property type="match status" value="1"/>
</dbReference>